<dbReference type="EMBL" id="SNWI01000008">
    <property type="protein sequence ID" value="TDN98386.1"/>
    <property type="molecule type" value="Genomic_DNA"/>
</dbReference>
<name>A0A4R6GSX2_9BACT</name>
<reference evidence="1 2" key="1">
    <citation type="submission" date="2019-03" db="EMBL/GenBank/DDBJ databases">
        <title>Freshwater and sediment microbial communities from various areas in North America, analyzing microbe dynamics in response to fracking.</title>
        <authorList>
            <person name="Lamendella R."/>
        </authorList>
    </citation>
    <scope>NUCLEOTIDE SEQUENCE [LARGE SCALE GENOMIC DNA]</scope>
    <source>
        <strain evidence="1 2">114D</strain>
    </source>
</reference>
<dbReference type="InterPro" id="IPR018534">
    <property type="entry name" value="Tet_reg_excision_RteC"/>
</dbReference>
<dbReference type="Pfam" id="PF09357">
    <property type="entry name" value="RteC"/>
    <property type="match status" value="1"/>
</dbReference>
<gene>
    <name evidence="1" type="ORF">DET52_108174</name>
</gene>
<organism evidence="1 2">
    <name type="scientific">Sunxiuqinia elliptica</name>
    <dbReference type="NCBI Taxonomy" id="655355"/>
    <lineage>
        <taxon>Bacteria</taxon>
        <taxon>Pseudomonadati</taxon>
        <taxon>Bacteroidota</taxon>
        <taxon>Bacteroidia</taxon>
        <taxon>Marinilabiliales</taxon>
        <taxon>Prolixibacteraceae</taxon>
        <taxon>Sunxiuqinia</taxon>
    </lineage>
</organism>
<dbReference type="OrthoDB" id="790983at2"/>
<evidence type="ECO:0000313" key="2">
    <source>
        <dbReference type="Proteomes" id="UP000294848"/>
    </source>
</evidence>
<evidence type="ECO:0000313" key="1">
    <source>
        <dbReference type="EMBL" id="TDN98386.1"/>
    </source>
</evidence>
<proteinExistence type="predicted"/>
<protein>
    <submittedName>
        <fullName evidence="1">RteC protein</fullName>
    </submittedName>
</protein>
<dbReference type="AlphaFoldDB" id="A0A4R6GSX2"/>
<accession>A0A4R6GSX2</accession>
<dbReference type="Proteomes" id="UP000294848">
    <property type="component" value="Unassembled WGS sequence"/>
</dbReference>
<sequence length="136" mass="16120">MEKCLLKVQYSRCGYKHLDEQYFLRSNAEIPLKLKDCREVLDEAFFTWHDHTFSVIMPNEMLLDYLCKKSRNWKTLVKTISMDPTQAIETPKIRKNVDLINAFSGCPMGKPIDDCPFCAYYELNNEMKQILQFEKH</sequence>
<comment type="caution">
    <text evidence="1">The sequence shown here is derived from an EMBL/GenBank/DDBJ whole genome shotgun (WGS) entry which is preliminary data.</text>
</comment>